<dbReference type="AlphaFoldDB" id="A0ABD2Z2U1"/>
<evidence type="ECO:0000313" key="2">
    <source>
        <dbReference type="EMBL" id="KAL3513428.1"/>
    </source>
</evidence>
<dbReference type="Proteomes" id="UP001630127">
    <property type="component" value="Unassembled WGS sequence"/>
</dbReference>
<name>A0ABD2Z2U1_9GENT</name>
<organism evidence="2 3">
    <name type="scientific">Cinchona calisaya</name>
    <dbReference type="NCBI Taxonomy" id="153742"/>
    <lineage>
        <taxon>Eukaryota</taxon>
        <taxon>Viridiplantae</taxon>
        <taxon>Streptophyta</taxon>
        <taxon>Embryophyta</taxon>
        <taxon>Tracheophyta</taxon>
        <taxon>Spermatophyta</taxon>
        <taxon>Magnoliopsida</taxon>
        <taxon>eudicotyledons</taxon>
        <taxon>Gunneridae</taxon>
        <taxon>Pentapetalae</taxon>
        <taxon>asterids</taxon>
        <taxon>lamiids</taxon>
        <taxon>Gentianales</taxon>
        <taxon>Rubiaceae</taxon>
        <taxon>Cinchonoideae</taxon>
        <taxon>Cinchoneae</taxon>
        <taxon>Cinchona</taxon>
    </lineage>
</organism>
<sequence>MSMIPICPKASVHRSLPNDCRRFLELTYPSSSSCYAGVREECYLVDPASSHMLVSKIKPCMYKRSMRTLPVAVMIHDNLTDRTIIVIVGLQRGISSKCKSSARIDYIPTLCAHHPSLQPIEWSGVVFELRRCGLFAARNIARSPLNLTFSGRRSRNKVSVGEPAEGSLSNPTEQTTVNSYNHTGSRVAAGETPRRPCGSPRAGRVE</sequence>
<dbReference type="EMBL" id="JBJUIK010000011">
    <property type="protein sequence ID" value="KAL3513428.1"/>
    <property type="molecule type" value="Genomic_DNA"/>
</dbReference>
<proteinExistence type="predicted"/>
<accession>A0ABD2Z2U1</accession>
<feature type="compositionally biased region" description="Polar residues" evidence="1">
    <location>
        <begin position="167"/>
        <end position="184"/>
    </location>
</feature>
<reference evidence="2 3" key="1">
    <citation type="submission" date="2024-11" db="EMBL/GenBank/DDBJ databases">
        <title>A near-complete genome assembly of Cinchona calisaya.</title>
        <authorList>
            <person name="Lian D.C."/>
            <person name="Zhao X.W."/>
            <person name="Wei L."/>
        </authorList>
    </citation>
    <scope>NUCLEOTIDE SEQUENCE [LARGE SCALE GENOMIC DNA]</scope>
    <source>
        <tissue evidence="2">Nenye</tissue>
    </source>
</reference>
<evidence type="ECO:0000256" key="1">
    <source>
        <dbReference type="SAM" id="MobiDB-lite"/>
    </source>
</evidence>
<keyword evidence="3" id="KW-1185">Reference proteome</keyword>
<gene>
    <name evidence="2" type="ORF">ACH5RR_026145</name>
</gene>
<protein>
    <submittedName>
        <fullName evidence="2">Uncharacterized protein</fullName>
    </submittedName>
</protein>
<feature type="region of interest" description="Disordered" evidence="1">
    <location>
        <begin position="153"/>
        <end position="206"/>
    </location>
</feature>
<comment type="caution">
    <text evidence="2">The sequence shown here is derived from an EMBL/GenBank/DDBJ whole genome shotgun (WGS) entry which is preliminary data.</text>
</comment>
<evidence type="ECO:0000313" key="3">
    <source>
        <dbReference type="Proteomes" id="UP001630127"/>
    </source>
</evidence>